<dbReference type="InterPro" id="IPR050789">
    <property type="entry name" value="Diverse_Enzym_Activities"/>
</dbReference>
<accession>A0A8J3NAW7</accession>
<dbReference type="PANTHER" id="PTHR43283:SF3">
    <property type="entry name" value="BETA-LACTAMASE FAMILY PROTEIN (AFU_ORTHOLOGUE AFUA_5G07500)"/>
    <property type="match status" value="1"/>
</dbReference>
<dbReference type="SUPFAM" id="SSF56601">
    <property type="entry name" value="beta-lactamase/transpeptidase-like"/>
    <property type="match status" value="1"/>
</dbReference>
<dbReference type="GO" id="GO:0016787">
    <property type="term" value="F:hydrolase activity"/>
    <property type="evidence" value="ECO:0007669"/>
    <property type="project" value="UniProtKB-KW"/>
</dbReference>
<dbReference type="PANTHER" id="PTHR43283">
    <property type="entry name" value="BETA-LACTAMASE-RELATED"/>
    <property type="match status" value="1"/>
</dbReference>
<protein>
    <submittedName>
        <fullName evidence="2">Serine hydrolase</fullName>
    </submittedName>
</protein>
<dbReference type="RefSeq" id="WP_203655058.1">
    <property type="nucleotide sequence ID" value="NZ_BAAAZM010000002.1"/>
</dbReference>
<dbReference type="Proteomes" id="UP000612808">
    <property type="component" value="Unassembled WGS sequence"/>
</dbReference>
<evidence type="ECO:0000259" key="1">
    <source>
        <dbReference type="Pfam" id="PF00144"/>
    </source>
</evidence>
<evidence type="ECO:0000313" key="3">
    <source>
        <dbReference type="Proteomes" id="UP000612808"/>
    </source>
</evidence>
<comment type="caution">
    <text evidence="2">The sequence shown here is derived from an EMBL/GenBank/DDBJ whole genome shotgun (WGS) entry which is preliminary data.</text>
</comment>
<dbReference type="InterPro" id="IPR012338">
    <property type="entry name" value="Beta-lactam/transpept-like"/>
</dbReference>
<dbReference type="InterPro" id="IPR001466">
    <property type="entry name" value="Beta-lactam-related"/>
</dbReference>
<dbReference type="AlphaFoldDB" id="A0A8J3NAW7"/>
<evidence type="ECO:0000313" key="2">
    <source>
        <dbReference type="EMBL" id="GID09997.1"/>
    </source>
</evidence>
<reference evidence="2" key="1">
    <citation type="submission" date="2021-01" db="EMBL/GenBank/DDBJ databases">
        <title>Whole genome shotgun sequence of Actinocatenispora rupis NBRC 107355.</title>
        <authorList>
            <person name="Komaki H."/>
            <person name="Tamura T."/>
        </authorList>
    </citation>
    <scope>NUCLEOTIDE SEQUENCE</scope>
    <source>
        <strain evidence="2">NBRC 107355</strain>
    </source>
</reference>
<feature type="domain" description="Beta-lactamase-related" evidence="1">
    <location>
        <begin position="19"/>
        <end position="367"/>
    </location>
</feature>
<name>A0A8J3NAW7_9ACTN</name>
<keyword evidence="3" id="KW-1185">Reference proteome</keyword>
<dbReference type="Gene3D" id="3.40.710.10">
    <property type="entry name" value="DD-peptidase/beta-lactamase superfamily"/>
    <property type="match status" value="1"/>
</dbReference>
<dbReference type="EMBL" id="BOMB01000004">
    <property type="protein sequence ID" value="GID09997.1"/>
    <property type="molecule type" value="Genomic_DNA"/>
</dbReference>
<dbReference type="Pfam" id="PF00144">
    <property type="entry name" value="Beta-lactamase"/>
    <property type="match status" value="1"/>
</dbReference>
<sequence>MTTPEGQGLVPAQLAALVRAVEQDIDAERYDGAALVVTRHGEVVLDERIGFAERATGRRVAADDVWFTMSLAKHFTNVAALRAVESGRLALTTRVAEVVPEFAACGKETITVGDLIVHRAGLMTSFPPVPPEKIADIGAVTAAVAALPPESTPHRTVNYSMVAAHSVLAEVLRRVDGGHRPYRQILAEDVFAPLGMHDTALGLRPDLADRRVPVVARDRSPGLFDPAALEGLAATLTEETEIPAGGCLSTAHDLVRFAEAMRRGGTLDGQRIVSPASLRVATTIQTGDEPNQLFVYAKGLRGWPDFPAHLGMGFWVRGTGIYPMPFGTLASPRTFGGLGAGSTMFWVDPDSDVTFTFLSAGLMEESRSYERLQRLSDMVHAAVQ</sequence>
<organism evidence="2 3">
    <name type="scientific">Actinocatenispora rupis</name>
    <dbReference type="NCBI Taxonomy" id="519421"/>
    <lineage>
        <taxon>Bacteria</taxon>
        <taxon>Bacillati</taxon>
        <taxon>Actinomycetota</taxon>
        <taxon>Actinomycetes</taxon>
        <taxon>Micromonosporales</taxon>
        <taxon>Micromonosporaceae</taxon>
        <taxon>Actinocatenispora</taxon>
    </lineage>
</organism>
<gene>
    <name evidence="2" type="ORF">Aru02nite_08860</name>
</gene>
<proteinExistence type="predicted"/>
<keyword evidence="2" id="KW-0378">Hydrolase</keyword>